<organism evidence="4 5">
    <name type="scientific">Pseudidiomarina sediminum</name>
    <dbReference type="NCBI Taxonomy" id="431675"/>
    <lineage>
        <taxon>Bacteria</taxon>
        <taxon>Pseudomonadati</taxon>
        <taxon>Pseudomonadota</taxon>
        <taxon>Gammaproteobacteria</taxon>
        <taxon>Alteromonadales</taxon>
        <taxon>Idiomarinaceae</taxon>
        <taxon>Pseudidiomarina</taxon>
    </lineage>
</organism>
<accession>A0A432YZE6</accession>
<evidence type="ECO:0000259" key="3">
    <source>
        <dbReference type="PROSITE" id="PS51857"/>
    </source>
</evidence>
<dbReference type="GO" id="GO:0005829">
    <property type="term" value="C:cytosol"/>
    <property type="evidence" value="ECO:0007669"/>
    <property type="project" value="UniProtKB-ARBA"/>
</dbReference>
<dbReference type="GO" id="GO:0003730">
    <property type="term" value="F:mRNA 3'-UTR binding"/>
    <property type="evidence" value="ECO:0007669"/>
    <property type="project" value="TreeGrafter"/>
</dbReference>
<evidence type="ECO:0000256" key="2">
    <source>
        <dbReference type="SAM" id="Phobius"/>
    </source>
</evidence>
<dbReference type="RefSeq" id="WP_051206973.1">
    <property type="nucleotide sequence ID" value="NZ_PIQE01000006.1"/>
</dbReference>
<dbReference type="Pfam" id="PF00313">
    <property type="entry name" value="CSD"/>
    <property type="match status" value="1"/>
</dbReference>
<sequence length="199" mass="22207">MRRNGTLVKWNAAKGYGFVKPSSGGKELFAHVSAFSNRARTPKVGDLVTFNDARQDDGKLRAVDIDYFHTKLSFHWLPWFLLGAGYLAAVTTLGFMGRLPLELSYVFLFVSVVAYLAYAHDKHAATEGAQRVPENALHSLSLLGGWPGALLAQQQFRHKTKKTSFRWVFYFSVLVNVTIVATLAFKKTAVFGIIDNLSY</sequence>
<dbReference type="Gene3D" id="2.40.50.140">
    <property type="entry name" value="Nucleic acid-binding proteins"/>
    <property type="match status" value="1"/>
</dbReference>
<feature type="transmembrane region" description="Helical" evidence="2">
    <location>
        <begin position="103"/>
        <end position="119"/>
    </location>
</feature>
<feature type="transmembrane region" description="Helical" evidence="2">
    <location>
        <begin position="76"/>
        <end position="97"/>
    </location>
</feature>
<dbReference type="PROSITE" id="PS51857">
    <property type="entry name" value="CSD_2"/>
    <property type="match status" value="1"/>
</dbReference>
<keyword evidence="2" id="KW-1133">Transmembrane helix</keyword>
<keyword evidence="2" id="KW-0472">Membrane</keyword>
<dbReference type="InterPro" id="IPR011129">
    <property type="entry name" value="CSD"/>
</dbReference>
<feature type="transmembrane region" description="Helical" evidence="2">
    <location>
        <begin position="167"/>
        <end position="185"/>
    </location>
</feature>
<reference evidence="5" key="1">
    <citation type="journal article" date="2018" name="Front. Microbiol.">
        <title>Genome-Based Analysis Reveals the Taxonomy and Diversity of the Family Idiomarinaceae.</title>
        <authorList>
            <person name="Liu Y."/>
            <person name="Lai Q."/>
            <person name="Shao Z."/>
        </authorList>
    </citation>
    <scope>NUCLEOTIDE SEQUENCE [LARGE SCALE GENOMIC DNA]</scope>
    <source>
        <strain evidence="5">c121</strain>
    </source>
</reference>
<evidence type="ECO:0000256" key="1">
    <source>
        <dbReference type="ARBA" id="ARBA00022553"/>
    </source>
</evidence>
<dbReference type="InterPro" id="IPR002059">
    <property type="entry name" value="CSP_DNA-bd"/>
</dbReference>
<dbReference type="SMART" id="SM00357">
    <property type="entry name" value="CSP"/>
    <property type="match status" value="1"/>
</dbReference>
<gene>
    <name evidence="4" type="ORF">CWI80_12270</name>
</gene>
<evidence type="ECO:0000313" key="5">
    <source>
        <dbReference type="Proteomes" id="UP000287022"/>
    </source>
</evidence>
<comment type="caution">
    <text evidence="4">The sequence shown here is derived from an EMBL/GenBank/DDBJ whole genome shotgun (WGS) entry which is preliminary data.</text>
</comment>
<evidence type="ECO:0000313" key="4">
    <source>
        <dbReference type="EMBL" id="RUO68998.1"/>
    </source>
</evidence>
<dbReference type="InterPro" id="IPR010718">
    <property type="entry name" value="DUF1294"/>
</dbReference>
<name>A0A432YZE6_9GAMM</name>
<dbReference type="InterPro" id="IPR052069">
    <property type="entry name" value="Ca-reg_mRNA-binding_domain"/>
</dbReference>
<dbReference type="PANTHER" id="PTHR12962">
    <property type="entry name" value="CALCIUM-REGULATED HEAT STABLE PROTEIN CRHSP-24-RELATED"/>
    <property type="match status" value="1"/>
</dbReference>
<dbReference type="STRING" id="1122124.GCA_000423165_02385"/>
<dbReference type="Proteomes" id="UP000287022">
    <property type="component" value="Unassembled WGS sequence"/>
</dbReference>
<dbReference type="InterPro" id="IPR012340">
    <property type="entry name" value="NA-bd_OB-fold"/>
</dbReference>
<feature type="domain" description="CSD" evidence="3">
    <location>
        <begin position="2"/>
        <end position="67"/>
    </location>
</feature>
<dbReference type="Pfam" id="PF06961">
    <property type="entry name" value="DUF1294"/>
    <property type="match status" value="1"/>
</dbReference>
<dbReference type="AlphaFoldDB" id="A0A432YZE6"/>
<dbReference type="PANTHER" id="PTHR12962:SF1">
    <property type="entry name" value="COLD SHOCK DOMAIN-CONTAINING PROTEIN CG9705"/>
    <property type="match status" value="1"/>
</dbReference>
<protein>
    <submittedName>
        <fullName evidence="4">DUF1294 domain-containing protein</fullName>
    </submittedName>
</protein>
<dbReference type="GO" id="GO:0043488">
    <property type="term" value="P:regulation of mRNA stability"/>
    <property type="evidence" value="ECO:0007669"/>
    <property type="project" value="TreeGrafter"/>
</dbReference>
<keyword evidence="1" id="KW-0597">Phosphoprotein</keyword>
<proteinExistence type="predicted"/>
<dbReference type="EMBL" id="PIQE01000006">
    <property type="protein sequence ID" value="RUO68998.1"/>
    <property type="molecule type" value="Genomic_DNA"/>
</dbReference>
<dbReference type="SUPFAM" id="SSF50249">
    <property type="entry name" value="Nucleic acid-binding proteins"/>
    <property type="match status" value="1"/>
</dbReference>
<keyword evidence="2" id="KW-0812">Transmembrane</keyword>
<keyword evidence="5" id="KW-1185">Reference proteome</keyword>